<evidence type="ECO:0000259" key="2">
    <source>
        <dbReference type="Pfam" id="PF20499"/>
    </source>
</evidence>
<dbReference type="SUPFAM" id="SSF53098">
    <property type="entry name" value="Ribonuclease H-like"/>
    <property type="match status" value="1"/>
</dbReference>
<dbReference type="HOGENOM" id="CLU_244856_0_0_1"/>
<feature type="region of interest" description="Disordered" evidence="1">
    <location>
        <begin position="1395"/>
        <end position="1461"/>
    </location>
</feature>
<reference evidence="4" key="2">
    <citation type="submission" date="2015-01" db="EMBL/GenBank/DDBJ databases">
        <title>Evolutionary Origins and Diversification of the Mycorrhizal Mutualists.</title>
        <authorList>
            <consortium name="DOE Joint Genome Institute"/>
            <consortium name="Mycorrhizal Genomics Consortium"/>
            <person name="Kohler A."/>
            <person name="Kuo A."/>
            <person name="Nagy L.G."/>
            <person name="Floudas D."/>
            <person name="Copeland A."/>
            <person name="Barry K.W."/>
            <person name="Cichocki N."/>
            <person name="Veneault-Fourrey C."/>
            <person name="LaButti K."/>
            <person name="Lindquist E.A."/>
            <person name="Lipzen A."/>
            <person name="Lundell T."/>
            <person name="Morin E."/>
            <person name="Murat C."/>
            <person name="Riley R."/>
            <person name="Ohm R."/>
            <person name="Sun H."/>
            <person name="Tunlid A."/>
            <person name="Henrissat B."/>
            <person name="Grigoriev I.V."/>
            <person name="Hibbett D.S."/>
            <person name="Martin F."/>
        </authorList>
    </citation>
    <scope>NUCLEOTIDE SEQUENCE [LARGE SCALE GENOMIC DNA]</scope>
    <source>
        <strain evidence="4">F 1598</strain>
    </source>
</reference>
<feature type="compositionally biased region" description="Polar residues" evidence="1">
    <location>
        <begin position="1442"/>
        <end position="1455"/>
    </location>
</feature>
<dbReference type="InterPro" id="IPR012337">
    <property type="entry name" value="RNaseH-like_sf"/>
</dbReference>
<gene>
    <name evidence="3" type="ORF">PILCRDRAFT_15728</name>
</gene>
<dbReference type="InParanoid" id="A0A0C3EY28"/>
<dbReference type="Pfam" id="PF20499">
    <property type="entry name" value="DUF6729"/>
    <property type="match status" value="1"/>
</dbReference>
<dbReference type="PANTHER" id="PTHR47773:SF1">
    <property type="entry name" value="C2H2-TYPE DOMAIN-CONTAINING PROTEIN"/>
    <property type="match status" value="1"/>
</dbReference>
<evidence type="ECO:0000313" key="4">
    <source>
        <dbReference type="Proteomes" id="UP000054166"/>
    </source>
</evidence>
<evidence type="ECO:0000256" key="1">
    <source>
        <dbReference type="SAM" id="MobiDB-lite"/>
    </source>
</evidence>
<protein>
    <recommendedName>
        <fullName evidence="2">DUF6729 domain-containing protein</fullName>
    </recommendedName>
</protein>
<sequence>MHGGSHAGAGYPPQNKGTTDAVLSHAQLSPGPSLSVLGVAGSSGIMYPLFLGSNNDNQVSPVLDASSDVQSDAMEDIIGSEHSPAATSNVSSDFIMEDSTSSGEGGSEGHGRSQYYRCTTPPSFFSTNTGDFTTLSESDWHQLRREREEMLLSASSRDRVDGVIDESLLDGDDDMDFDAQDAQKETEADEIVNRVLQEYMADILGRIKRQIESHGRPDCYANGTFWERPKDPLFTLQASATRAAGVSPTELYHLDVFIWLPDCIPGFSGSFSCSCTHHRNLSRNGWNEKPIARQVKHLHRDYLLLTNRWICDKKQGGCGKSFQGTDPYILSQLPRHFQEAFPAILTVHAAVDKQLISLMRTCFATCFGPEPFAALMREMRYLDHAHRELLYLAAATSSAQFHHPRPFSKFTDKNRYAGTSPSTQYCKAVFVDWMRAYRPYFDRVIAALPATVVKGDHTFGLTKFFAKLGGVSTHVAMYTASLDFVEGCYKNLAAGLQAHGHPPTQLMYTDNAQNELAYHERTTQSLQDNVSHIVINPFEHLPLLLLPAEHKSTFYEDSDLIDAACDHLLSGTHASKTKLVVGFALCSMGRHDAPESGGVHMIQIATGGTVYIFKVTHFHSRASLPPNLLALIMSPLVIKVGENIRRDLSRIASTWGLPELLKILQDPSDPHYIDLGHLAKLKGAVTSASANLATITAAVLNHRMVQEDKFSNIDWSSPSLPDDAQEYSGLIAYAHHEIWLTLSQNASVGLPIEHATTGQLVSLMSGRQISAYGVILDRPPTIKLTVGDSLKELKVTDKQTVISVERVLLDGMMVKSHKRTLAQLGPAPFTIIVPLSSLRTRAVEEPLPFSTQPSMSITQLPENIPLPRSAEEVLASDGIHATSIVDNTRLGIEEMISANDDSEMQVASDDEYDTQAEREELETLALMVQDSEPSNHGPEQILLSQTLGIQLDYIQPEHRHNSFLPTRVFDDIFHVQNQLLKTLSKMHSAFNSFARELSQVMLVEDVNDRRAVEEMLAKKGKTWEKMVYTNPDALHRRVRRLCPPPNILVPQLQALISSWQDVKCSLDPSRGVLFSATARKAAEGLLRVAKLGLISDPPGYSLYYKMGVEKDGLPYYRCIRGTNSVEGGIHMPIRRTFGSLRASPKLTDALLCNICHRRNATVGCFNHTGKRLSTHFDDWTRDEIVELAAEAGVAPSFSIPDILATRIVTNETFGIIAIPDTLVTNFGMKSTPPSDSQVTPLVKDTPVHLLTRLTTQPISPYVFLAECQQTMHAVIPIHTAEEYTLFANLMDSGNWFKTSTHMPIAGKTSQTVNFRDLAKRWNEIVHEHAAAPAANLQSGSIFYKLPEQLERHHKLWLEARGRRATLAITTEQQKPVTTVLADPNRRSHVLPAITMAPPSDFHNTSSVPLSHKGKERANTSPVFYDKSIGHKPTAPASGIGEASTSTSHAGQSIQKTKTKKWESKAMHMHYTPCC</sequence>
<dbReference type="GO" id="GO:0003676">
    <property type="term" value="F:nucleic acid binding"/>
    <property type="evidence" value="ECO:0007669"/>
    <property type="project" value="InterPro"/>
</dbReference>
<name>A0A0C3EY28_PILCF</name>
<proteinExistence type="predicted"/>
<accession>A0A0C3EY28</accession>
<feature type="domain" description="DUF6729" evidence="2">
    <location>
        <begin position="247"/>
        <end position="430"/>
    </location>
</feature>
<dbReference type="InterPro" id="IPR036397">
    <property type="entry name" value="RNaseH_sf"/>
</dbReference>
<organism evidence="3 4">
    <name type="scientific">Piloderma croceum (strain F 1598)</name>
    <dbReference type="NCBI Taxonomy" id="765440"/>
    <lineage>
        <taxon>Eukaryota</taxon>
        <taxon>Fungi</taxon>
        <taxon>Dikarya</taxon>
        <taxon>Basidiomycota</taxon>
        <taxon>Agaricomycotina</taxon>
        <taxon>Agaricomycetes</taxon>
        <taxon>Agaricomycetidae</taxon>
        <taxon>Atheliales</taxon>
        <taxon>Atheliaceae</taxon>
        <taxon>Piloderma</taxon>
    </lineage>
</organism>
<feature type="region of interest" description="Disordered" evidence="1">
    <location>
        <begin position="79"/>
        <end position="113"/>
    </location>
</feature>
<dbReference type="InterPro" id="IPR046616">
    <property type="entry name" value="DUF6729"/>
</dbReference>
<dbReference type="Gene3D" id="3.30.420.10">
    <property type="entry name" value="Ribonuclease H-like superfamily/Ribonuclease H"/>
    <property type="match status" value="1"/>
</dbReference>
<evidence type="ECO:0000313" key="3">
    <source>
        <dbReference type="EMBL" id="KIM72879.1"/>
    </source>
</evidence>
<dbReference type="Proteomes" id="UP000054166">
    <property type="component" value="Unassembled WGS sequence"/>
</dbReference>
<dbReference type="OrthoDB" id="3267843at2759"/>
<reference evidence="3 4" key="1">
    <citation type="submission" date="2014-04" db="EMBL/GenBank/DDBJ databases">
        <authorList>
            <consortium name="DOE Joint Genome Institute"/>
            <person name="Kuo A."/>
            <person name="Tarkka M."/>
            <person name="Buscot F."/>
            <person name="Kohler A."/>
            <person name="Nagy L.G."/>
            <person name="Floudas D."/>
            <person name="Copeland A."/>
            <person name="Barry K.W."/>
            <person name="Cichocki N."/>
            <person name="Veneault-Fourrey C."/>
            <person name="LaButti K."/>
            <person name="Lindquist E.A."/>
            <person name="Lipzen A."/>
            <person name="Lundell T."/>
            <person name="Morin E."/>
            <person name="Murat C."/>
            <person name="Sun H."/>
            <person name="Tunlid A."/>
            <person name="Henrissat B."/>
            <person name="Grigoriev I.V."/>
            <person name="Hibbett D.S."/>
            <person name="Martin F."/>
            <person name="Nordberg H.P."/>
            <person name="Cantor M.N."/>
            <person name="Hua S.X."/>
        </authorList>
    </citation>
    <scope>NUCLEOTIDE SEQUENCE [LARGE SCALE GENOMIC DNA]</scope>
    <source>
        <strain evidence="3 4">F 1598</strain>
    </source>
</reference>
<dbReference type="EMBL" id="KN833103">
    <property type="protein sequence ID" value="KIM72879.1"/>
    <property type="molecule type" value="Genomic_DNA"/>
</dbReference>
<dbReference type="PANTHER" id="PTHR47773">
    <property type="entry name" value="SI:DKEY-9I5.2-RELATED"/>
    <property type="match status" value="1"/>
</dbReference>
<keyword evidence="4" id="KW-1185">Reference proteome</keyword>